<protein>
    <submittedName>
        <fullName evidence="1">Uncharacterized protein</fullName>
    </submittedName>
</protein>
<dbReference type="STRING" id="94130.A0A2Z6QYU4"/>
<dbReference type="AlphaFoldDB" id="A0A2Z6QYU4"/>
<evidence type="ECO:0000313" key="3">
    <source>
        <dbReference type="Proteomes" id="UP000247702"/>
    </source>
</evidence>
<organism evidence="1 3">
    <name type="scientific">Rhizophagus clarus</name>
    <dbReference type="NCBI Taxonomy" id="94130"/>
    <lineage>
        <taxon>Eukaryota</taxon>
        <taxon>Fungi</taxon>
        <taxon>Fungi incertae sedis</taxon>
        <taxon>Mucoromycota</taxon>
        <taxon>Glomeromycotina</taxon>
        <taxon>Glomeromycetes</taxon>
        <taxon>Glomerales</taxon>
        <taxon>Glomeraceae</taxon>
        <taxon>Rhizophagus</taxon>
    </lineage>
</organism>
<dbReference type="Proteomes" id="UP000247702">
    <property type="component" value="Unassembled WGS sequence"/>
</dbReference>
<name>A0A2Z6QYU4_9GLOM</name>
<evidence type="ECO:0000313" key="1">
    <source>
        <dbReference type="EMBL" id="GBB89881.1"/>
    </source>
</evidence>
<dbReference type="EMBL" id="BEXD01000747">
    <property type="protein sequence ID" value="GBB89881.1"/>
    <property type="molecule type" value="Genomic_DNA"/>
</dbReference>
<reference evidence="1 3" key="1">
    <citation type="submission" date="2017-11" db="EMBL/GenBank/DDBJ databases">
        <title>The genome of Rhizophagus clarus HR1 reveals common genetic basis of auxotrophy among arbuscular mycorrhizal fungi.</title>
        <authorList>
            <person name="Kobayashi Y."/>
        </authorList>
    </citation>
    <scope>NUCLEOTIDE SEQUENCE [LARGE SCALE GENOMIC DNA]</scope>
    <source>
        <strain evidence="1 3">HR1</strain>
    </source>
</reference>
<dbReference type="EMBL" id="BLAL01000006">
    <property type="protein sequence ID" value="GES73447.1"/>
    <property type="molecule type" value="Genomic_DNA"/>
</dbReference>
<dbReference type="Proteomes" id="UP000615446">
    <property type="component" value="Unassembled WGS sequence"/>
</dbReference>
<comment type="caution">
    <text evidence="1">The sequence shown here is derived from an EMBL/GenBank/DDBJ whole genome shotgun (WGS) entry which is preliminary data.</text>
</comment>
<reference evidence="2" key="2">
    <citation type="submission" date="2019-10" db="EMBL/GenBank/DDBJ databases">
        <title>Conservation and host-specific expression of non-tandemly repeated heterogenous ribosome RNA gene in arbuscular mycorrhizal fungi.</title>
        <authorList>
            <person name="Maeda T."/>
            <person name="Kobayashi Y."/>
            <person name="Nakagawa T."/>
            <person name="Ezawa T."/>
            <person name="Yamaguchi K."/>
            <person name="Bino T."/>
            <person name="Nishimoto Y."/>
            <person name="Shigenobu S."/>
            <person name="Kawaguchi M."/>
        </authorList>
    </citation>
    <scope>NUCLEOTIDE SEQUENCE</scope>
    <source>
        <strain evidence="2">HR1</strain>
    </source>
</reference>
<gene>
    <name evidence="2" type="ORF">RCL2_000097900</name>
    <name evidence="1" type="ORF">RclHR1_16700001</name>
</gene>
<keyword evidence="3" id="KW-1185">Reference proteome</keyword>
<sequence length="219" mass="26206">MCTLHEREPYLYMLMRCVRCMKTIEDWNHLWRCKSNNTNITQFINSAWETIAGEWLSLSEDASDTNFHVKILNILNEKSSFLNRAKIFDEAICSFVNKSLYMGYTDNKYKQLIGKFITKFQLEVKEIWKQRCSEVIQWEKCHEITSKIKKEHTTMKVIQKTFYNRNYELSKKAFLQGCIDRWVGSCVKGTSKLEKVWREQKVDDLWTYTLNRDTLFSVD</sequence>
<proteinExistence type="predicted"/>
<evidence type="ECO:0000313" key="2">
    <source>
        <dbReference type="EMBL" id="GES73447.1"/>
    </source>
</evidence>
<accession>A0A2Z6QYU4</accession>